<dbReference type="Gene3D" id="2.60.40.10">
    <property type="entry name" value="Immunoglobulins"/>
    <property type="match status" value="1"/>
</dbReference>
<keyword evidence="1" id="KW-1133">Transmembrane helix</keyword>
<sequence>MKSLSFSANLFLVLIAILFSISVALLSYYKISIAERLKKLTLLTLIRASAVFLTFLLIAEPILTLIIKSEKPPTVAILIDNSKSMGIRDGLGDRKKITREIVEKLTKMNIPGDKKFFTFATDVSEKENIIPDSLTFSGGLTDITKALKKVKEISEKENVKSIILVSDGVYNSGENPVYFSDKMQIPTFTVGVGDSSVQKDLKIVDVIANDVAYTGMETPVMVKIESSQFEVQNVQVSLYDEKKEIAREKITLSPGINQQIVNFKFVPQEEGMKKFTVKIQQLPNEISYQNNQKSFYVKVLKGKHKILILSGAPSPDLAFIKRVIAENKNYEIISYIEKRGKDFIEGNFDFKKAEECDAIVLIGFPVKTSDVEVINKIKEIIASRNKPVLFVMSRNIDFERLKILSEFLPFRFSRTLGEEEVINLSITEDGRNHAVMDLRDKNHIWNLLPPIFKIRGLFTPSAGSIVLAKAKYQNFDSDDPLILANNLNNRKMLSILCYGIWRWKLLTAQNEEFSGVFETFINNAIRWLLSPAEEEFVKFKIAKNFFSEDEKVEFSAQVYSEDYSPINDAEIKVKILNQENGEQIGEINLEQIGSGIYSGGIQIQKGDYRYEASILRRGKLLKNFSGRFTVGETEIEFLKTQMDAGLLREIAQRTGGVFITSEKIDILTELISSQPNFKPEIVEKRDEFILWSRFEPLIAIIILLSIEWYLRKRYGLA</sequence>
<dbReference type="Gene3D" id="3.40.50.410">
    <property type="entry name" value="von Willebrand factor, type A domain"/>
    <property type="match status" value="1"/>
</dbReference>
<dbReference type="SUPFAM" id="SSF53300">
    <property type="entry name" value="vWA-like"/>
    <property type="match status" value="1"/>
</dbReference>
<dbReference type="RefSeq" id="WP_092347117.1">
    <property type="nucleotide sequence ID" value="NZ_CZVW01000002.1"/>
</dbReference>
<dbReference type="CDD" id="cd00198">
    <property type="entry name" value="vWFA"/>
    <property type="match status" value="1"/>
</dbReference>
<evidence type="ECO:0000313" key="3">
    <source>
        <dbReference type="Proteomes" id="UP000199197"/>
    </source>
</evidence>
<reference evidence="3" key="1">
    <citation type="submission" date="2015-11" db="EMBL/GenBank/DDBJ databases">
        <authorList>
            <person name="Varghese N."/>
        </authorList>
    </citation>
    <scope>NUCLEOTIDE SEQUENCE [LARGE SCALE GENOMIC DNA]</scope>
    <source>
        <strain evidence="3">JGI-23</strain>
    </source>
</reference>
<dbReference type="InterPro" id="IPR036465">
    <property type="entry name" value="vWFA_dom_sf"/>
</dbReference>
<dbReference type="InterPro" id="IPR029062">
    <property type="entry name" value="Class_I_gatase-like"/>
</dbReference>
<dbReference type="PANTHER" id="PTHR37947">
    <property type="entry name" value="BLL2462 PROTEIN"/>
    <property type="match status" value="1"/>
</dbReference>
<name>A0A0P1MMK5_9BACT</name>
<dbReference type="SUPFAM" id="SSF52317">
    <property type="entry name" value="Class I glutamine amidotransferase-like"/>
    <property type="match status" value="1"/>
</dbReference>
<dbReference type="PANTHER" id="PTHR37947:SF1">
    <property type="entry name" value="BLL2462 PROTEIN"/>
    <property type="match status" value="1"/>
</dbReference>
<dbReference type="Proteomes" id="UP000199197">
    <property type="component" value="Unassembled WGS sequence"/>
</dbReference>
<dbReference type="OrthoDB" id="9763076at2"/>
<proteinExistence type="predicted"/>
<dbReference type="EMBL" id="CZVW01000002">
    <property type="protein sequence ID" value="CUS96967.1"/>
    <property type="molecule type" value="Genomic_DNA"/>
</dbReference>
<keyword evidence="1" id="KW-0812">Transmembrane</keyword>
<feature type="transmembrane region" description="Helical" evidence="1">
    <location>
        <begin position="6"/>
        <end position="28"/>
    </location>
</feature>
<protein>
    <submittedName>
        <fullName evidence="2">von Willebrand factor type A domain-containing protein</fullName>
    </submittedName>
</protein>
<keyword evidence="3" id="KW-1185">Reference proteome</keyword>
<accession>A0A0P1MMK5</accession>
<evidence type="ECO:0000313" key="2">
    <source>
        <dbReference type="EMBL" id="CUS96967.1"/>
    </source>
</evidence>
<dbReference type="AlphaFoldDB" id="A0A0P1MMK5"/>
<dbReference type="Gene3D" id="3.40.50.880">
    <property type="match status" value="1"/>
</dbReference>
<dbReference type="InterPro" id="IPR013783">
    <property type="entry name" value="Ig-like_fold"/>
</dbReference>
<keyword evidence="1" id="KW-0472">Membrane</keyword>
<organism evidence="2 3">
    <name type="scientific">Candidatus Chryseopegocella kryptomonas</name>
    <dbReference type="NCBI Taxonomy" id="1633643"/>
    <lineage>
        <taxon>Bacteria</taxon>
        <taxon>Pseudomonadati</taxon>
        <taxon>Candidatus Kryptoniota</taxon>
        <taxon>Candidatus Chryseopegocella</taxon>
    </lineage>
</organism>
<feature type="transmembrane region" description="Helical" evidence="1">
    <location>
        <begin position="40"/>
        <end position="59"/>
    </location>
</feature>
<gene>
    <name evidence="2" type="ORF">JGI23_00214</name>
</gene>
<evidence type="ECO:0000256" key="1">
    <source>
        <dbReference type="SAM" id="Phobius"/>
    </source>
</evidence>